<name>A0ABS4J6W5_9BACL</name>
<evidence type="ECO:0000256" key="2">
    <source>
        <dbReference type="ARBA" id="ARBA00022448"/>
    </source>
</evidence>
<dbReference type="PANTHER" id="PTHR30193">
    <property type="entry name" value="ABC TRANSPORTER PERMEASE PROTEIN"/>
    <property type="match status" value="1"/>
</dbReference>
<dbReference type="CDD" id="cd06261">
    <property type="entry name" value="TM_PBP2"/>
    <property type="match status" value="1"/>
</dbReference>
<keyword evidence="6 7" id="KW-0472">Membrane</keyword>
<feature type="transmembrane region" description="Helical" evidence="7">
    <location>
        <begin position="87"/>
        <end position="109"/>
    </location>
</feature>
<comment type="subcellular location">
    <subcellularLocation>
        <location evidence="1 7">Cell membrane</location>
        <topology evidence="1 7">Multi-pass membrane protein</topology>
    </subcellularLocation>
</comment>
<evidence type="ECO:0000313" key="10">
    <source>
        <dbReference type="Proteomes" id="UP001519287"/>
    </source>
</evidence>
<evidence type="ECO:0000313" key="9">
    <source>
        <dbReference type="EMBL" id="MBP1995584.1"/>
    </source>
</evidence>
<feature type="transmembrane region" description="Helical" evidence="7">
    <location>
        <begin position="279"/>
        <end position="300"/>
    </location>
</feature>
<accession>A0ABS4J6W5</accession>
<evidence type="ECO:0000256" key="3">
    <source>
        <dbReference type="ARBA" id="ARBA00022475"/>
    </source>
</evidence>
<evidence type="ECO:0000259" key="8">
    <source>
        <dbReference type="PROSITE" id="PS50928"/>
    </source>
</evidence>
<dbReference type="Proteomes" id="UP001519287">
    <property type="component" value="Unassembled WGS sequence"/>
</dbReference>
<dbReference type="SUPFAM" id="SSF161098">
    <property type="entry name" value="MetI-like"/>
    <property type="match status" value="1"/>
</dbReference>
<keyword evidence="5 7" id="KW-1133">Transmembrane helix</keyword>
<keyword evidence="4 7" id="KW-0812">Transmembrane</keyword>
<evidence type="ECO:0000256" key="1">
    <source>
        <dbReference type="ARBA" id="ARBA00004651"/>
    </source>
</evidence>
<sequence length="311" mass="35141">MAKAQYGNTVKTTSLSKKKVQKWVFVILALSPSYLGYLLFTLYPNILSAYYSLLEWNGLTAAKFVGLDNYIYLFKDHYVWRDLGHNLLLMITVPILTIIPSILLAYLLNVKGYRESAFYKVIYFLPNVLAIIVIALLWSFIYDGSNGLLNAILKVFGIDNNEFYWLGDKRTAIWALLPPLIWGGVGFYVIIFMNAMKSIPSSLYESAILDGASHMTRLWKITIPLINPIVRISTLFLVLGVFKGFEIMLIMTNGGPAGSTEVIGLYMFNMAFGKDSHSYGYASAIGMFLFVILIILKLIIDRLSPKDQIEF</sequence>
<dbReference type="EMBL" id="JAGGLB010000036">
    <property type="protein sequence ID" value="MBP1995584.1"/>
    <property type="molecule type" value="Genomic_DNA"/>
</dbReference>
<organism evidence="9 10">
    <name type="scientific">Paenibacillus eucommiae</name>
    <dbReference type="NCBI Taxonomy" id="1355755"/>
    <lineage>
        <taxon>Bacteria</taxon>
        <taxon>Bacillati</taxon>
        <taxon>Bacillota</taxon>
        <taxon>Bacilli</taxon>
        <taxon>Bacillales</taxon>
        <taxon>Paenibacillaceae</taxon>
        <taxon>Paenibacillus</taxon>
    </lineage>
</organism>
<keyword evidence="10" id="KW-1185">Reference proteome</keyword>
<evidence type="ECO:0000256" key="5">
    <source>
        <dbReference type="ARBA" id="ARBA00022989"/>
    </source>
</evidence>
<dbReference type="Pfam" id="PF00528">
    <property type="entry name" value="BPD_transp_1"/>
    <property type="match status" value="1"/>
</dbReference>
<feature type="transmembrane region" description="Helical" evidence="7">
    <location>
        <begin position="121"/>
        <end position="141"/>
    </location>
</feature>
<feature type="transmembrane region" description="Helical" evidence="7">
    <location>
        <begin position="225"/>
        <end position="245"/>
    </location>
</feature>
<comment type="caution">
    <text evidence="9">The sequence shown here is derived from an EMBL/GenBank/DDBJ whole genome shotgun (WGS) entry which is preliminary data.</text>
</comment>
<dbReference type="RefSeq" id="WP_209977375.1">
    <property type="nucleotide sequence ID" value="NZ_JAGGLB010000036.1"/>
</dbReference>
<feature type="transmembrane region" description="Helical" evidence="7">
    <location>
        <begin position="23"/>
        <end position="43"/>
    </location>
</feature>
<evidence type="ECO:0000256" key="4">
    <source>
        <dbReference type="ARBA" id="ARBA00022692"/>
    </source>
</evidence>
<evidence type="ECO:0000256" key="7">
    <source>
        <dbReference type="RuleBase" id="RU363032"/>
    </source>
</evidence>
<keyword evidence="2 7" id="KW-0813">Transport</keyword>
<dbReference type="InterPro" id="IPR051393">
    <property type="entry name" value="ABC_transporter_permease"/>
</dbReference>
<protein>
    <submittedName>
        <fullName evidence="9">N-acetylglucosamine transport system permease protein</fullName>
    </submittedName>
</protein>
<feature type="domain" description="ABC transmembrane type-1" evidence="8">
    <location>
        <begin position="83"/>
        <end position="300"/>
    </location>
</feature>
<proteinExistence type="inferred from homology"/>
<dbReference type="InterPro" id="IPR000515">
    <property type="entry name" value="MetI-like"/>
</dbReference>
<gene>
    <name evidence="9" type="ORF">J2Z66_007226</name>
</gene>
<feature type="transmembrane region" description="Helical" evidence="7">
    <location>
        <begin position="172"/>
        <end position="193"/>
    </location>
</feature>
<evidence type="ECO:0000256" key="6">
    <source>
        <dbReference type="ARBA" id="ARBA00023136"/>
    </source>
</evidence>
<dbReference type="Gene3D" id="1.10.3720.10">
    <property type="entry name" value="MetI-like"/>
    <property type="match status" value="1"/>
</dbReference>
<dbReference type="PANTHER" id="PTHR30193:SF41">
    <property type="entry name" value="DIACETYLCHITOBIOSE UPTAKE SYSTEM PERMEASE PROTEIN NGCF"/>
    <property type="match status" value="1"/>
</dbReference>
<keyword evidence="3" id="KW-1003">Cell membrane</keyword>
<dbReference type="PROSITE" id="PS50928">
    <property type="entry name" value="ABC_TM1"/>
    <property type="match status" value="1"/>
</dbReference>
<reference evidence="9 10" key="1">
    <citation type="submission" date="2021-03" db="EMBL/GenBank/DDBJ databases">
        <title>Genomic Encyclopedia of Type Strains, Phase IV (KMG-IV): sequencing the most valuable type-strain genomes for metagenomic binning, comparative biology and taxonomic classification.</title>
        <authorList>
            <person name="Goeker M."/>
        </authorList>
    </citation>
    <scope>NUCLEOTIDE SEQUENCE [LARGE SCALE GENOMIC DNA]</scope>
    <source>
        <strain evidence="9 10">DSM 26048</strain>
    </source>
</reference>
<comment type="similarity">
    <text evidence="7">Belongs to the binding-protein-dependent transport system permease family.</text>
</comment>
<dbReference type="InterPro" id="IPR035906">
    <property type="entry name" value="MetI-like_sf"/>
</dbReference>